<evidence type="ECO:0000313" key="2">
    <source>
        <dbReference type="Proteomes" id="UP001336015"/>
    </source>
</evidence>
<dbReference type="EMBL" id="JAJGWQ010000003">
    <property type="protein sequence ID" value="MEB3782395.1"/>
    <property type="molecule type" value="Genomic_DNA"/>
</dbReference>
<organism evidence="1 2">
    <name type="scientific">Pseudomonas paracarnis</name>
    <dbReference type="NCBI Taxonomy" id="2750625"/>
    <lineage>
        <taxon>Bacteria</taxon>
        <taxon>Pseudomonadati</taxon>
        <taxon>Pseudomonadota</taxon>
        <taxon>Gammaproteobacteria</taxon>
        <taxon>Pseudomonadales</taxon>
        <taxon>Pseudomonadaceae</taxon>
        <taxon>Pseudomonas</taxon>
    </lineage>
</organism>
<evidence type="ECO:0000313" key="1">
    <source>
        <dbReference type="EMBL" id="MEB3782395.1"/>
    </source>
</evidence>
<name>A0ABU6BRD2_9PSED</name>
<sequence length="98" mass="10997">MIDVSLSPERHLVFKTSISIHPEASASSFFVVIDAPNAVRKRFLKAVLNHINAISYNGVFKVYDSVVARVIVESFIRDNCTPESNLHGYSDGRIYKLN</sequence>
<comment type="caution">
    <text evidence="1">The sequence shown here is derived from an EMBL/GenBank/DDBJ whole genome shotgun (WGS) entry which is preliminary data.</text>
</comment>
<dbReference type="Proteomes" id="UP001336015">
    <property type="component" value="Unassembled WGS sequence"/>
</dbReference>
<proteinExistence type="predicted"/>
<accession>A0ABU6BRD2</accession>
<gene>
    <name evidence="1" type="ORF">LLW09_07480</name>
</gene>
<dbReference type="RefSeq" id="WP_181073639.1">
    <property type="nucleotide sequence ID" value="NZ_JAJGWQ010000003.1"/>
</dbReference>
<keyword evidence="2" id="KW-1185">Reference proteome</keyword>
<protein>
    <submittedName>
        <fullName evidence="1">Uncharacterized protein</fullName>
    </submittedName>
</protein>
<reference evidence="1 2" key="1">
    <citation type="journal article" date="2023" name="Int J Dairy Technol">
        <title>Genome based analysis of Pseudomonas paracarnis RQ057, a strain responsible for blue discoloration spoilage in processed cheese.</title>
        <authorList>
            <person name="Rodrigues Rd.S."/>
            <person name="Machado S.G."/>
            <person name="de Carvalho A.F."/>
            <person name="Nero L.A."/>
        </authorList>
    </citation>
    <scope>NUCLEOTIDE SEQUENCE [LARGE SCALE GENOMIC DNA]</scope>
    <source>
        <strain evidence="1 2">RQ057</strain>
    </source>
</reference>